<feature type="active site" evidence="7">
    <location>
        <position position="142"/>
    </location>
</feature>
<keyword evidence="14" id="KW-1185">Reference proteome</keyword>
<evidence type="ECO:0000313" key="14">
    <source>
        <dbReference type="Proteomes" id="UP001589758"/>
    </source>
</evidence>
<comment type="function">
    <text evidence="7">Adds poly(A) tail to the 3' end of many RNAs, which usually targets these RNAs for decay. Plays a significant role in the global control of gene expression, through influencing the rate of transcript degradation, and in the general RNA quality control.</text>
</comment>
<keyword evidence="4 7" id="KW-0067">ATP-binding</keyword>
<organism evidence="13 14">
    <name type="scientific">Thorsellia kenyensis</name>
    <dbReference type="NCBI Taxonomy" id="1549888"/>
    <lineage>
        <taxon>Bacteria</taxon>
        <taxon>Pseudomonadati</taxon>
        <taxon>Pseudomonadota</taxon>
        <taxon>Gammaproteobacteria</taxon>
        <taxon>Enterobacterales</taxon>
        <taxon>Thorselliaceae</taxon>
        <taxon>Thorsellia</taxon>
    </lineage>
</organism>
<dbReference type="Pfam" id="PF12627">
    <property type="entry name" value="PolyA_pol_RNAbd"/>
    <property type="match status" value="1"/>
</dbReference>
<dbReference type="PANTHER" id="PTHR43051:SF1">
    <property type="entry name" value="POLYNUCLEOTIDE ADENYLYLTRANSFERASE FAMILY PROTEIN"/>
    <property type="match status" value="1"/>
</dbReference>
<feature type="compositionally biased region" description="Basic and acidic residues" evidence="9">
    <location>
        <begin position="11"/>
        <end position="23"/>
    </location>
</feature>
<feature type="region of interest" description="Disordered" evidence="9">
    <location>
        <begin position="1"/>
        <end position="81"/>
    </location>
</feature>
<dbReference type="InterPro" id="IPR052191">
    <property type="entry name" value="tRNA_ntf/polyA_polymerase_I"/>
</dbReference>
<feature type="domain" description="Polymerase A arginine-rich C-terminal" evidence="11">
    <location>
        <begin position="397"/>
        <end position="534"/>
    </location>
</feature>
<protein>
    <recommendedName>
        <fullName evidence="7">Poly(A) polymerase I</fullName>
        <shortName evidence="7">PAP I</shortName>
        <ecNumber evidence="7">2.7.7.19</ecNumber>
    </recommendedName>
</protein>
<dbReference type="SUPFAM" id="SSF81891">
    <property type="entry name" value="Poly A polymerase C-terminal region-like"/>
    <property type="match status" value="1"/>
</dbReference>
<dbReference type="InterPro" id="IPR010206">
    <property type="entry name" value="PolA_pol_I"/>
</dbReference>
<dbReference type="NCBIfam" id="TIGR01942">
    <property type="entry name" value="pcnB"/>
    <property type="match status" value="1"/>
</dbReference>
<feature type="active site" evidence="7">
    <location>
        <position position="221"/>
    </location>
</feature>
<comment type="caution">
    <text evidence="13">The sequence shown here is derived from an EMBL/GenBank/DDBJ whole genome shotgun (WGS) entry which is preliminary data.</text>
</comment>
<feature type="domain" description="Poly A polymerase head" evidence="10">
    <location>
        <begin position="122"/>
        <end position="251"/>
    </location>
</feature>
<feature type="active site" evidence="7">
    <location>
        <position position="140"/>
    </location>
</feature>
<reference evidence="13 14" key="1">
    <citation type="submission" date="2024-09" db="EMBL/GenBank/DDBJ databases">
        <authorList>
            <person name="Sun Q."/>
            <person name="Mori K."/>
        </authorList>
    </citation>
    <scope>NUCLEOTIDE SEQUENCE [LARGE SCALE GENOMIC DNA]</scope>
    <source>
        <strain evidence="13 14">CCM 8545</strain>
    </source>
</reference>
<dbReference type="SUPFAM" id="SSF81301">
    <property type="entry name" value="Nucleotidyltransferase"/>
    <property type="match status" value="1"/>
</dbReference>
<dbReference type="InterPro" id="IPR043519">
    <property type="entry name" value="NT_sf"/>
</dbReference>
<gene>
    <name evidence="7 13" type="primary">pcnB</name>
    <name evidence="13" type="ORF">ACFFIT_11650</name>
</gene>
<evidence type="ECO:0000259" key="11">
    <source>
        <dbReference type="Pfam" id="PF12626"/>
    </source>
</evidence>
<evidence type="ECO:0000259" key="10">
    <source>
        <dbReference type="Pfam" id="PF01743"/>
    </source>
</evidence>
<dbReference type="RefSeq" id="WP_385877851.1">
    <property type="nucleotide sequence ID" value="NZ_JBHLXE010000108.1"/>
</dbReference>
<evidence type="ECO:0000256" key="5">
    <source>
        <dbReference type="ARBA" id="ARBA00022884"/>
    </source>
</evidence>
<dbReference type="Gene3D" id="3.30.460.10">
    <property type="entry name" value="Beta Polymerase, domain 2"/>
    <property type="match status" value="1"/>
</dbReference>
<dbReference type="Pfam" id="PF01743">
    <property type="entry name" value="PolyA_pol"/>
    <property type="match status" value="1"/>
</dbReference>
<evidence type="ECO:0000256" key="1">
    <source>
        <dbReference type="ARBA" id="ARBA00022664"/>
    </source>
</evidence>
<feature type="compositionally biased region" description="Basic and acidic residues" evidence="9">
    <location>
        <begin position="36"/>
        <end position="51"/>
    </location>
</feature>
<evidence type="ECO:0000256" key="9">
    <source>
        <dbReference type="SAM" id="MobiDB-lite"/>
    </source>
</evidence>
<comment type="similarity">
    <text evidence="7 8">Belongs to the tRNA nucleotidyltransferase/poly(A) polymerase family.</text>
</comment>
<evidence type="ECO:0000256" key="3">
    <source>
        <dbReference type="ARBA" id="ARBA00022741"/>
    </source>
</evidence>
<keyword evidence="13" id="KW-0548">Nucleotidyltransferase</keyword>
<keyword evidence="2 7" id="KW-0808">Transferase</keyword>
<dbReference type="PANTHER" id="PTHR43051">
    <property type="entry name" value="POLYNUCLEOTIDE ADENYLYLTRANSFERASE FAMILY PROTEIN"/>
    <property type="match status" value="1"/>
</dbReference>
<evidence type="ECO:0000256" key="7">
    <source>
        <dbReference type="HAMAP-Rule" id="MF_00957"/>
    </source>
</evidence>
<dbReference type="EC" id="2.7.7.19" evidence="7"/>
<evidence type="ECO:0000313" key="13">
    <source>
        <dbReference type="EMBL" id="MFC0180725.1"/>
    </source>
</evidence>
<dbReference type="CDD" id="cd05398">
    <property type="entry name" value="NT_ClassII-CCAase"/>
    <property type="match status" value="1"/>
</dbReference>
<keyword evidence="5 7" id="KW-0694">RNA-binding</keyword>
<sequence length="546" mass="62392">MSNKTPVSIDAEQHTSDSGKEPSLHAQKKMGADNNQHTRERNSHPDTEKTSKQRGPSKSNRSNDRTLKKTSKIRRGEKEQRVRRNGLIETIIPRNLHNISRDNISPNAVKVLYRLNKAGFEAYLVGGGVRDLLLGNLPKDFDVCTNATPSQIKKLFSNCRIIGRRFQLAHVVYGREIIEVATFRAPHDIKIDSPHAIQAQNGMLLRDNIFGTIEQDAARRDFTINCLYYSIADFSVRDFAGGVEDLKLGVIKLIGDPVTRYREDPVRMLRAVRFSAKLNMKISPETAAPIFELSPLLEAIPPARMFDESLKLLQGGYGVACFHKLREFKLFGVLFPLLDDWLDDQQDTPFTRMIIQVLSNTDERIAKELGVNPAFLFAALLWYPLLERTKTIKQESGLTDKDAFFLAMDDLIKEQYQTLAIPKRLVLVIKDIWRLQSKFSRYKGDKAMSLLEMSKFRAGFDLLKLRAAVEKNKEIQTLANYWEEFQLNNPIDRSTHNTQNNYESDFNTDPRATQSAQWPADDPKHTAKKPRRPRKKPNNNSKTPNN</sequence>
<dbReference type="InterPro" id="IPR002646">
    <property type="entry name" value="PolA_pol_head_dom"/>
</dbReference>
<keyword evidence="1 7" id="KW-0507">mRNA processing</keyword>
<comment type="catalytic activity">
    <reaction evidence="7">
        <text>RNA(n) + ATP = RNA(n)-3'-adenine ribonucleotide + diphosphate</text>
        <dbReference type="Rhea" id="RHEA:11332"/>
        <dbReference type="Rhea" id="RHEA-COMP:14527"/>
        <dbReference type="Rhea" id="RHEA-COMP:17347"/>
        <dbReference type="ChEBI" id="CHEBI:30616"/>
        <dbReference type="ChEBI" id="CHEBI:33019"/>
        <dbReference type="ChEBI" id="CHEBI:140395"/>
        <dbReference type="ChEBI" id="CHEBI:173115"/>
        <dbReference type="EC" id="2.7.7.19"/>
    </reaction>
</comment>
<feature type="domain" description="tRNA nucleotidyltransferase/poly(A) polymerase RNA and SrmB- binding" evidence="12">
    <location>
        <begin position="279"/>
        <end position="341"/>
    </location>
</feature>
<evidence type="ECO:0000259" key="12">
    <source>
        <dbReference type="Pfam" id="PF12627"/>
    </source>
</evidence>
<keyword evidence="6 7" id="KW-0804">Transcription</keyword>
<dbReference type="InterPro" id="IPR032828">
    <property type="entry name" value="PolyA_RNA-bd"/>
</dbReference>
<keyword evidence="3 7" id="KW-0547">Nucleotide-binding</keyword>
<evidence type="ECO:0000256" key="4">
    <source>
        <dbReference type="ARBA" id="ARBA00022840"/>
    </source>
</evidence>
<name>A0ABV6CCM6_9GAMM</name>
<evidence type="ECO:0000256" key="2">
    <source>
        <dbReference type="ARBA" id="ARBA00022679"/>
    </source>
</evidence>
<evidence type="ECO:0000256" key="8">
    <source>
        <dbReference type="RuleBase" id="RU003953"/>
    </source>
</evidence>
<dbReference type="GO" id="GO:1990817">
    <property type="term" value="F:poly(A) RNA polymerase activity"/>
    <property type="evidence" value="ECO:0007669"/>
    <property type="project" value="UniProtKB-EC"/>
</dbReference>
<proteinExistence type="inferred from homology"/>
<dbReference type="EMBL" id="JBHLXE010000108">
    <property type="protein sequence ID" value="MFC0180725.1"/>
    <property type="molecule type" value="Genomic_DNA"/>
</dbReference>
<feature type="region of interest" description="Disordered" evidence="9">
    <location>
        <begin position="492"/>
        <end position="546"/>
    </location>
</feature>
<dbReference type="Proteomes" id="UP001589758">
    <property type="component" value="Unassembled WGS sequence"/>
</dbReference>
<feature type="compositionally biased region" description="Polar residues" evidence="9">
    <location>
        <begin position="492"/>
        <end position="517"/>
    </location>
</feature>
<dbReference type="HAMAP" id="MF_00957">
    <property type="entry name" value="PolyA_pol"/>
    <property type="match status" value="1"/>
</dbReference>
<evidence type="ECO:0000256" key="6">
    <source>
        <dbReference type="ARBA" id="ARBA00023163"/>
    </source>
</evidence>
<dbReference type="InterPro" id="IPR025866">
    <property type="entry name" value="PolyA_pol_arg_C_dom"/>
</dbReference>
<feature type="compositionally biased region" description="Basic residues" evidence="9">
    <location>
        <begin position="526"/>
        <end position="537"/>
    </location>
</feature>
<dbReference type="Gene3D" id="1.10.3090.10">
    <property type="entry name" value="cca-adding enzyme, domain 2"/>
    <property type="match status" value="1"/>
</dbReference>
<accession>A0ABV6CCM6</accession>
<dbReference type="Pfam" id="PF12626">
    <property type="entry name" value="PolyA_pol_arg_C"/>
    <property type="match status" value="1"/>
</dbReference>